<dbReference type="SUPFAM" id="SSF52374">
    <property type="entry name" value="Nucleotidylyl transferase"/>
    <property type="match status" value="1"/>
</dbReference>
<keyword evidence="4" id="KW-0648">Protein biosynthesis</keyword>
<keyword evidence="5" id="KW-0030">Aminoacyl-tRNA synthetase</keyword>
<dbReference type="InterPro" id="IPR002300">
    <property type="entry name" value="aa-tRNA-synth_Ia"/>
</dbReference>
<dbReference type="InterPro" id="IPR023586">
    <property type="entry name" value="Ile-tRNA-ligase_type2"/>
</dbReference>
<dbReference type="PANTHER" id="PTHR42780:SF1">
    <property type="entry name" value="ISOLEUCINE--TRNA LIGASE, CYTOPLASMIC"/>
    <property type="match status" value="1"/>
</dbReference>
<keyword evidence="1" id="KW-0436">Ligase</keyword>
<evidence type="ECO:0000256" key="2">
    <source>
        <dbReference type="ARBA" id="ARBA00022741"/>
    </source>
</evidence>
<dbReference type="PROSITE" id="PS00178">
    <property type="entry name" value="AA_TRNA_LIGASE_I"/>
    <property type="match status" value="1"/>
</dbReference>
<evidence type="ECO:0000256" key="4">
    <source>
        <dbReference type="ARBA" id="ARBA00022917"/>
    </source>
</evidence>
<feature type="non-terminal residue" evidence="7">
    <location>
        <position position="120"/>
    </location>
</feature>
<proteinExistence type="predicted"/>
<sequence length="120" mass="13950">MDAASATLEKPHFPTEEEKIIKYWRDIDAFRESLRQSQGKPAYNFYDGPPFATGLPHYGHILAGTIKDVVTRYAHQRGYHVERRFGWDCHGLPVEYEIDKKLNVKGHQDVIKMGIDKYNE</sequence>
<keyword evidence="2" id="KW-0547">Nucleotide-binding</keyword>
<evidence type="ECO:0000259" key="6">
    <source>
        <dbReference type="Pfam" id="PF00133"/>
    </source>
</evidence>
<dbReference type="Gene3D" id="3.40.50.620">
    <property type="entry name" value="HUPs"/>
    <property type="match status" value="1"/>
</dbReference>
<evidence type="ECO:0000256" key="3">
    <source>
        <dbReference type="ARBA" id="ARBA00022840"/>
    </source>
</evidence>
<feature type="domain" description="Aminoacyl-tRNA synthetase class Ia" evidence="6">
    <location>
        <begin position="20"/>
        <end position="120"/>
    </location>
</feature>
<dbReference type="InterPro" id="IPR001412">
    <property type="entry name" value="aa-tRNA-synth_I_CS"/>
</dbReference>
<reference evidence="7" key="1">
    <citation type="submission" date="2021-02" db="EMBL/GenBank/DDBJ databases">
        <authorList>
            <person name="Dougan E. K."/>
            <person name="Rhodes N."/>
            <person name="Thang M."/>
            <person name="Chan C."/>
        </authorList>
    </citation>
    <scope>NUCLEOTIDE SEQUENCE</scope>
</reference>
<keyword evidence="3" id="KW-0067">ATP-binding</keyword>
<dbReference type="GO" id="GO:0004822">
    <property type="term" value="F:isoleucine-tRNA ligase activity"/>
    <property type="evidence" value="ECO:0007669"/>
    <property type="project" value="InterPro"/>
</dbReference>
<protein>
    <submittedName>
        <fullName evidence="7">IARS1 protein</fullName>
    </submittedName>
</protein>
<evidence type="ECO:0000256" key="1">
    <source>
        <dbReference type="ARBA" id="ARBA00022598"/>
    </source>
</evidence>
<dbReference type="Proteomes" id="UP000604046">
    <property type="component" value="Unassembled WGS sequence"/>
</dbReference>
<dbReference type="GO" id="GO:0006428">
    <property type="term" value="P:isoleucyl-tRNA aminoacylation"/>
    <property type="evidence" value="ECO:0007669"/>
    <property type="project" value="TreeGrafter"/>
</dbReference>
<dbReference type="EMBL" id="CAJNDS010000376">
    <property type="protein sequence ID" value="CAE7199011.1"/>
    <property type="molecule type" value="Genomic_DNA"/>
</dbReference>
<name>A0A812J4I5_9DINO</name>
<organism evidence="7 8">
    <name type="scientific">Symbiodinium natans</name>
    <dbReference type="NCBI Taxonomy" id="878477"/>
    <lineage>
        <taxon>Eukaryota</taxon>
        <taxon>Sar</taxon>
        <taxon>Alveolata</taxon>
        <taxon>Dinophyceae</taxon>
        <taxon>Suessiales</taxon>
        <taxon>Symbiodiniaceae</taxon>
        <taxon>Symbiodinium</taxon>
    </lineage>
</organism>
<gene>
    <name evidence="7" type="primary">IARS1</name>
    <name evidence="7" type="ORF">SNAT2548_LOCUS5801</name>
</gene>
<keyword evidence="8" id="KW-1185">Reference proteome</keyword>
<evidence type="ECO:0000313" key="7">
    <source>
        <dbReference type="EMBL" id="CAE7199011.1"/>
    </source>
</evidence>
<dbReference type="PANTHER" id="PTHR42780">
    <property type="entry name" value="SOLEUCYL-TRNA SYNTHETASE"/>
    <property type="match status" value="1"/>
</dbReference>
<dbReference type="Pfam" id="PF00133">
    <property type="entry name" value="tRNA-synt_1"/>
    <property type="match status" value="1"/>
</dbReference>
<evidence type="ECO:0000313" key="8">
    <source>
        <dbReference type="Proteomes" id="UP000604046"/>
    </source>
</evidence>
<accession>A0A812J4I5</accession>
<dbReference type="AlphaFoldDB" id="A0A812J4I5"/>
<evidence type="ECO:0000256" key="5">
    <source>
        <dbReference type="ARBA" id="ARBA00023146"/>
    </source>
</evidence>
<dbReference type="GO" id="GO:0005524">
    <property type="term" value="F:ATP binding"/>
    <property type="evidence" value="ECO:0007669"/>
    <property type="project" value="UniProtKB-KW"/>
</dbReference>
<dbReference type="OrthoDB" id="1706657at2759"/>
<comment type="caution">
    <text evidence="7">The sequence shown here is derived from an EMBL/GenBank/DDBJ whole genome shotgun (WGS) entry which is preliminary data.</text>
</comment>
<dbReference type="InterPro" id="IPR014729">
    <property type="entry name" value="Rossmann-like_a/b/a_fold"/>
</dbReference>